<keyword evidence="1" id="KW-0472">Membrane</keyword>
<feature type="transmembrane region" description="Helical" evidence="1">
    <location>
        <begin position="96"/>
        <end position="116"/>
    </location>
</feature>
<evidence type="ECO:0000256" key="1">
    <source>
        <dbReference type="SAM" id="Phobius"/>
    </source>
</evidence>
<evidence type="ECO:0000313" key="2">
    <source>
        <dbReference type="EMBL" id="JAD55323.1"/>
    </source>
</evidence>
<keyword evidence="1" id="KW-1133">Transmembrane helix</keyword>
<keyword evidence="1" id="KW-0812">Transmembrane</keyword>
<dbReference type="AlphaFoldDB" id="A0A0A9AZJ8"/>
<accession>A0A0A9AZJ8</accession>
<proteinExistence type="predicted"/>
<organism evidence="2">
    <name type="scientific">Arundo donax</name>
    <name type="common">Giant reed</name>
    <name type="synonym">Donax arundinaceus</name>
    <dbReference type="NCBI Taxonomy" id="35708"/>
    <lineage>
        <taxon>Eukaryota</taxon>
        <taxon>Viridiplantae</taxon>
        <taxon>Streptophyta</taxon>
        <taxon>Embryophyta</taxon>
        <taxon>Tracheophyta</taxon>
        <taxon>Spermatophyta</taxon>
        <taxon>Magnoliopsida</taxon>
        <taxon>Liliopsida</taxon>
        <taxon>Poales</taxon>
        <taxon>Poaceae</taxon>
        <taxon>PACMAD clade</taxon>
        <taxon>Arundinoideae</taxon>
        <taxon>Arundineae</taxon>
        <taxon>Arundo</taxon>
    </lineage>
</organism>
<protein>
    <submittedName>
        <fullName evidence="2">Uncharacterized protein</fullName>
    </submittedName>
</protein>
<name>A0A0A9AZJ8_ARUDO</name>
<sequence>MARRRKRWMTEDGRRCNAWRIYSSLKCSSGSIRCGWSATVLSCLFSKEVGANVMPAPHVASSFQWRKGRSTTSSSMAVHACLPICVSYRFHNLRRACRAAFTCYLSVSLNFLFSFIKVKRCLPKFVSFHNHHRLQQFKHLVKCLPCWAFDTLSSLLPQILLWSPEASSCCILLLNDFSFLPKKLLSIRITSWISSSMFQLTSWVPNSHYRPLHSTIPKIILY</sequence>
<reference evidence="2" key="2">
    <citation type="journal article" date="2015" name="Data Brief">
        <title>Shoot transcriptome of the giant reed, Arundo donax.</title>
        <authorList>
            <person name="Barrero R.A."/>
            <person name="Guerrero F.D."/>
            <person name="Moolhuijzen P."/>
            <person name="Goolsby J.A."/>
            <person name="Tidwell J."/>
            <person name="Bellgard S.E."/>
            <person name="Bellgard M.I."/>
        </authorList>
    </citation>
    <scope>NUCLEOTIDE SEQUENCE</scope>
    <source>
        <tissue evidence="2">Shoot tissue taken approximately 20 cm above the soil surface</tissue>
    </source>
</reference>
<reference evidence="2" key="1">
    <citation type="submission" date="2014-09" db="EMBL/GenBank/DDBJ databases">
        <authorList>
            <person name="Magalhaes I.L.F."/>
            <person name="Oliveira U."/>
            <person name="Santos F.R."/>
            <person name="Vidigal T.H.D.A."/>
            <person name="Brescovit A.D."/>
            <person name="Santos A.J."/>
        </authorList>
    </citation>
    <scope>NUCLEOTIDE SEQUENCE</scope>
    <source>
        <tissue evidence="2">Shoot tissue taken approximately 20 cm above the soil surface</tissue>
    </source>
</reference>
<dbReference type="EMBL" id="GBRH01242572">
    <property type="protein sequence ID" value="JAD55323.1"/>
    <property type="molecule type" value="Transcribed_RNA"/>
</dbReference>